<reference evidence="7 8" key="1">
    <citation type="submission" date="2018-06" db="EMBL/GenBank/DDBJ databases">
        <authorList>
            <consortium name="Pathogen Informatics"/>
            <person name="Doyle S."/>
        </authorList>
    </citation>
    <scope>NUCLEOTIDE SEQUENCE [LARGE SCALE GENOMIC DNA]</scope>
    <source>
        <strain evidence="7 8">NCTC13163</strain>
    </source>
</reference>
<dbReference type="GO" id="GO:0006308">
    <property type="term" value="P:DNA catabolic process"/>
    <property type="evidence" value="ECO:0007669"/>
    <property type="project" value="UniProtKB-UniRule"/>
</dbReference>
<evidence type="ECO:0000313" key="8">
    <source>
        <dbReference type="Proteomes" id="UP000254060"/>
    </source>
</evidence>
<proteinExistence type="inferred from homology"/>
<evidence type="ECO:0000313" key="7">
    <source>
        <dbReference type="EMBL" id="STO07888.1"/>
    </source>
</evidence>
<dbReference type="Proteomes" id="UP000254060">
    <property type="component" value="Unassembled WGS sequence"/>
</dbReference>
<evidence type="ECO:0000256" key="4">
    <source>
        <dbReference type="ARBA" id="ARBA00022801"/>
    </source>
</evidence>
<dbReference type="GO" id="GO:0008855">
    <property type="term" value="F:exodeoxyribonuclease VII activity"/>
    <property type="evidence" value="ECO:0007669"/>
    <property type="project" value="UniProtKB-UniRule"/>
</dbReference>
<name>A0A377FT09_9BACL</name>
<dbReference type="EMBL" id="UGGP01000001">
    <property type="protein sequence ID" value="STO07888.1"/>
    <property type="molecule type" value="Genomic_DNA"/>
</dbReference>
<dbReference type="Pfam" id="PF02609">
    <property type="entry name" value="Exonuc_VII_S"/>
    <property type="match status" value="1"/>
</dbReference>
<accession>A0A377FT09</accession>
<gene>
    <name evidence="6 7" type="primary">xseB</name>
    <name evidence="7" type="ORF">NCTC13163_01249</name>
</gene>
<evidence type="ECO:0000256" key="5">
    <source>
        <dbReference type="ARBA" id="ARBA00022839"/>
    </source>
</evidence>
<dbReference type="PANTHER" id="PTHR34137:SF1">
    <property type="entry name" value="EXODEOXYRIBONUCLEASE 7 SMALL SUBUNIT"/>
    <property type="match status" value="1"/>
</dbReference>
<dbReference type="HAMAP" id="MF_00337">
    <property type="entry name" value="Exonuc_7_S"/>
    <property type="match status" value="1"/>
</dbReference>
<keyword evidence="4 6" id="KW-0378">Hydrolase</keyword>
<comment type="subunit">
    <text evidence="6">Heterooligomer composed of large and small subunits.</text>
</comment>
<keyword evidence="2 6" id="KW-0963">Cytoplasm</keyword>
<dbReference type="SUPFAM" id="SSF116842">
    <property type="entry name" value="XseB-like"/>
    <property type="match status" value="1"/>
</dbReference>
<dbReference type="Gene3D" id="1.10.287.1040">
    <property type="entry name" value="Exonuclease VII, small subunit"/>
    <property type="match status" value="1"/>
</dbReference>
<dbReference type="GO" id="GO:0009318">
    <property type="term" value="C:exodeoxyribonuclease VII complex"/>
    <property type="evidence" value="ECO:0007669"/>
    <property type="project" value="UniProtKB-UniRule"/>
</dbReference>
<comment type="similarity">
    <text evidence="1 6">Belongs to the XseB family.</text>
</comment>
<dbReference type="STRING" id="1397694.GCA_000702585_01753"/>
<evidence type="ECO:0000256" key="1">
    <source>
        <dbReference type="ARBA" id="ARBA00009998"/>
    </source>
</evidence>
<keyword evidence="5 6" id="KW-0269">Exonuclease</keyword>
<comment type="subcellular location">
    <subcellularLocation>
        <location evidence="6">Cytoplasm</location>
    </subcellularLocation>
</comment>
<dbReference type="NCBIfam" id="TIGR01280">
    <property type="entry name" value="xseB"/>
    <property type="match status" value="1"/>
</dbReference>
<organism evidence="7 8">
    <name type="scientific">Exiguobacterium aurantiacum</name>
    <dbReference type="NCBI Taxonomy" id="33987"/>
    <lineage>
        <taxon>Bacteria</taxon>
        <taxon>Bacillati</taxon>
        <taxon>Bacillota</taxon>
        <taxon>Bacilli</taxon>
        <taxon>Bacillales</taxon>
        <taxon>Bacillales Family XII. Incertae Sedis</taxon>
        <taxon>Exiguobacterium</taxon>
    </lineage>
</organism>
<evidence type="ECO:0000256" key="2">
    <source>
        <dbReference type="ARBA" id="ARBA00022490"/>
    </source>
</evidence>
<dbReference type="GO" id="GO:0005829">
    <property type="term" value="C:cytosol"/>
    <property type="evidence" value="ECO:0007669"/>
    <property type="project" value="TreeGrafter"/>
</dbReference>
<dbReference type="InterPro" id="IPR003761">
    <property type="entry name" value="Exonuc_VII_S"/>
</dbReference>
<dbReference type="AlphaFoldDB" id="A0A377FT09"/>
<evidence type="ECO:0000256" key="3">
    <source>
        <dbReference type="ARBA" id="ARBA00022722"/>
    </source>
</evidence>
<evidence type="ECO:0000256" key="6">
    <source>
        <dbReference type="HAMAP-Rule" id="MF_00337"/>
    </source>
</evidence>
<keyword evidence="3 6" id="KW-0540">Nuclease</keyword>
<comment type="catalytic activity">
    <reaction evidence="6">
        <text>Exonucleolytic cleavage in either 5'- to 3'- or 3'- to 5'-direction to yield nucleoside 5'-phosphates.</text>
        <dbReference type="EC" id="3.1.11.6"/>
    </reaction>
</comment>
<sequence>MAKKQEQQTFEAALARLEEIVAQLEAGDVALEEAMTLYEEGVRLSALCQAKLAAAEKKMDEILELDGTLRDKGGAS</sequence>
<dbReference type="PANTHER" id="PTHR34137">
    <property type="entry name" value="EXODEOXYRIBONUCLEASE 7 SMALL SUBUNIT"/>
    <property type="match status" value="1"/>
</dbReference>
<protein>
    <recommendedName>
        <fullName evidence="6">Exodeoxyribonuclease 7 small subunit</fullName>
        <ecNumber evidence="6">3.1.11.6</ecNumber>
    </recommendedName>
    <alternativeName>
        <fullName evidence="6">Exodeoxyribonuclease VII small subunit</fullName>
        <shortName evidence="6">Exonuclease VII small subunit</shortName>
    </alternativeName>
</protein>
<dbReference type="EC" id="3.1.11.6" evidence="6"/>
<dbReference type="InterPro" id="IPR037004">
    <property type="entry name" value="Exonuc_VII_ssu_sf"/>
</dbReference>
<comment type="function">
    <text evidence="6">Bidirectionally degrades single-stranded DNA into large acid-insoluble oligonucleotides, which are then degraded further into small acid-soluble oligonucleotides.</text>
</comment>